<feature type="coiled-coil region" evidence="1">
    <location>
        <begin position="48"/>
        <end position="75"/>
    </location>
</feature>
<evidence type="ECO:0000256" key="1">
    <source>
        <dbReference type="SAM" id="Coils"/>
    </source>
</evidence>
<evidence type="ECO:0000313" key="2">
    <source>
        <dbReference type="EMBL" id="NAY91766.1"/>
    </source>
</evidence>
<dbReference type="SUPFAM" id="SSF54534">
    <property type="entry name" value="FKBP-like"/>
    <property type="match status" value="1"/>
</dbReference>
<proteinExistence type="predicted"/>
<comment type="caution">
    <text evidence="2">The sequence shown here is derived from an EMBL/GenBank/DDBJ whole genome shotgun (WGS) entry which is preliminary data.</text>
</comment>
<dbReference type="RefSeq" id="WP_166523169.1">
    <property type="nucleotide sequence ID" value="NZ_JAAABI010000002.1"/>
</dbReference>
<keyword evidence="3" id="KW-1185">Reference proteome</keyword>
<protein>
    <submittedName>
        <fullName evidence="2">3-oxoacyl-ACP synthase</fullName>
    </submittedName>
</protein>
<sequence length="148" mass="16731">MNKQALLDHCKQFLENREKTVHGQMEQLRESLTSETKSSAGDKHETGRAMVQLEMEKLSRQLLELEKARNMLRRVNIMQNTDAAHLGSLVQTDTAYYFLAISCDVFQEDGSKVFCVSTHAPIARALMGKKKGDSVLFNGITYTVLDIH</sequence>
<reference evidence="2" key="1">
    <citation type="submission" date="2020-01" db="EMBL/GenBank/DDBJ databases">
        <title>Muricauda ochracea sp. nov., isolated from a tidal flat of Garorim bay in Korea.</title>
        <authorList>
            <person name="Kim D."/>
            <person name="Yoo Y."/>
            <person name="Kim J.-J."/>
        </authorList>
    </citation>
    <scope>NUCLEOTIDE SEQUENCE</scope>
    <source>
        <strain evidence="2">JGD-17</strain>
    </source>
</reference>
<name>A0A964WX52_9FLAO</name>
<gene>
    <name evidence="2" type="ORF">GTQ34_07545</name>
</gene>
<dbReference type="AlphaFoldDB" id="A0A964WX52"/>
<dbReference type="Proteomes" id="UP000667650">
    <property type="component" value="Unassembled WGS sequence"/>
</dbReference>
<keyword evidence="1" id="KW-0175">Coiled coil</keyword>
<dbReference type="EMBL" id="JAAABI010000002">
    <property type="protein sequence ID" value="NAY91766.1"/>
    <property type="molecule type" value="Genomic_DNA"/>
</dbReference>
<accession>A0A964WX52</accession>
<organism evidence="2 3">
    <name type="scientific">Flagellimonas ochracea</name>
    <dbReference type="NCBI Taxonomy" id="2696472"/>
    <lineage>
        <taxon>Bacteria</taxon>
        <taxon>Pseudomonadati</taxon>
        <taxon>Bacteroidota</taxon>
        <taxon>Flavobacteriia</taxon>
        <taxon>Flavobacteriales</taxon>
        <taxon>Flavobacteriaceae</taxon>
        <taxon>Flagellimonas</taxon>
    </lineage>
</organism>
<evidence type="ECO:0000313" key="3">
    <source>
        <dbReference type="Proteomes" id="UP000667650"/>
    </source>
</evidence>